<dbReference type="EMBL" id="JAEUBD010000146">
    <property type="protein sequence ID" value="KAH3676797.1"/>
    <property type="molecule type" value="Genomic_DNA"/>
</dbReference>
<keyword evidence="9" id="KW-1185">Reference proteome</keyword>
<feature type="transmembrane region" description="Helical" evidence="6">
    <location>
        <begin position="271"/>
        <end position="288"/>
    </location>
</feature>
<dbReference type="PROSITE" id="PS50850">
    <property type="entry name" value="MFS"/>
    <property type="match status" value="1"/>
</dbReference>
<feature type="transmembrane region" description="Helical" evidence="6">
    <location>
        <begin position="309"/>
        <end position="336"/>
    </location>
</feature>
<feature type="transmembrane region" description="Helical" evidence="6">
    <location>
        <begin position="348"/>
        <end position="366"/>
    </location>
</feature>
<evidence type="ECO:0000256" key="2">
    <source>
        <dbReference type="ARBA" id="ARBA00008335"/>
    </source>
</evidence>
<evidence type="ECO:0000256" key="3">
    <source>
        <dbReference type="ARBA" id="ARBA00022692"/>
    </source>
</evidence>
<dbReference type="GO" id="GO:0015174">
    <property type="term" value="F:basic amino acid transmembrane transporter activity"/>
    <property type="evidence" value="ECO:0007669"/>
    <property type="project" value="TreeGrafter"/>
</dbReference>
<feature type="transmembrane region" description="Helical" evidence="6">
    <location>
        <begin position="441"/>
        <end position="460"/>
    </location>
</feature>
<evidence type="ECO:0000313" key="8">
    <source>
        <dbReference type="EMBL" id="KAH3676797.1"/>
    </source>
</evidence>
<feature type="transmembrane region" description="Helical" evidence="6">
    <location>
        <begin position="373"/>
        <end position="395"/>
    </location>
</feature>
<comment type="similarity">
    <text evidence="2">Belongs to the major facilitator superfamily.</text>
</comment>
<dbReference type="Gene3D" id="1.20.1720.10">
    <property type="entry name" value="Multidrug resistance protein D"/>
    <property type="match status" value="1"/>
</dbReference>
<feature type="domain" description="Major facilitator superfamily (MFS) profile" evidence="7">
    <location>
        <begin position="47"/>
        <end position="541"/>
    </location>
</feature>
<feature type="transmembrane region" description="Helical" evidence="6">
    <location>
        <begin position="240"/>
        <end position="259"/>
    </location>
</feature>
<reference evidence="8" key="1">
    <citation type="journal article" date="2021" name="Open Biol.">
        <title>Shared evolutionary footprints suggest mitochondrial oxidative damage underlies multiple complex I losses in fungi.</title>
        <authorList>
            <person name="Schikora-Tamarit M.A."/>
            <person name="Marcet-Houben M."/>
            <person name="Nosek J."/>
            <person name="Gabaldon T."/>
        </authorList>
    </citation>
    <scope>NUCLEOTIDE SEQUENCE</scope>
    <source>
        <strain evidence="8">NCAIM Y.01608</strain>
    </source>
</reference>
<name>A0A9P8PSH6_9ASCO</name>
<evidence type="ECO:0000256" key="4">
    <source>
        <dbReference type="ARBA" id="ARBA00022989"/>
    </source>
</evidence>
<feature type="transmembrane region" description="Helical" evidence="6">
    <location>
        <begin position="202"/>
        <end position="220"/>
    </location>
</feature>
<proteinExistence type="inferred from homology"/>
<evidence type="ECO:0000256" key="6">
    <source>
        <dbReference type="SAM" id="Phobius"/>
    </source>
</evidence>
<accession>A0A9P8PSH6</accession>
<keyword evidence="4 6" id="KW-1133">Transmembrane helix</keyword>
<evidence type="ECO:0000313" key="9">
    <source>
        <dbReference type="Proteomes" id="UP000788993"/>
    </source>
</evidence>
<evidence type="ECO:0000256" key="5">
    <source>
        <dbReference type="ARBA" id="ARBA00023136"/>
    </source>
</evidence>
<dbReference type="InterPro" id="IPR036259">
    <property type="entry name" value="MFS_trans_sf"/>
</dbReference>
<dbReference type="Proteomes" id="UP000788993">
    <property type="component" value="Unassembled WGS sequence"/>
</dbReference>
<dbReference type="AlphaFoldDB" id="A0A9P8PSH6"/>
<evidence type="ECO:0000256" key="1">
    <source>
        <dbReference type="ARBA" id="ARBA00004141"/>
    </source>
</evidence>
<dbReference type="GO" id="GO:0000329">
    <property type="term" value="C:fungal-type vacuole membrane"/>
    <property type="evidence" value="ECO:0007669"/>
    <property type="project" value="TreeGrafter"/>
</dbReference>
<feature type="transmembrane region" description="Helical" evidence="6">
    <location>
        <begin position="515"/>
        <end position="536"/>
    </location>
</feature>
<dbReference type="Pfam" id="PF07690">
    <property type="entry name" value="MFS_1"/>
    <property type="match status" value="1"/>
</dbReference>
<dbReference type="InterPro" id="IPR011701">
    <property type="entry name" value="MFS"/>
</dbReference>
<evidence type="ECO:0000259" key="7">
    <source>
        <dbReference type="PROSITE" id="PS50850"/>
    </source>
</evidence>
<sequence length="550" mass="59307">MSSSREQQSLDSESAVESQITYGATKSDDEETVLSVSPALPPNFFWIECSLLANVFLAGFDGTVTASTYTTIGNEFKAANTASWITSSYLITSTAFQPLYGSFSDVLGRRVCVIGATSFFILGCLGCGISSNIFVLDAMRAVTGIGGGGLITLATIVNSDLVAPEKRGSWQAFQNLLLGFGSICGASLGGVIADTLGWRWCFLAQVPVALAGLVIGYFYIHNPKPPHVHVSVHMFDKIDIKGATALVLSLAFQMVVLSLGGNELNWSDYRLLLMLVLSIGLLFHFALIELRTSAIPIIPPALLHSSFSYIILGIGVFLGISSYAYLFVLPLLFQIVLGDTASQAGLRLTIPALFTPVGGLIAGVLMSRKKYSLFSLVVAGCTLMLFGNFVTLFIHKGVNQWVTGLCLIPANVGQGLAFPTSLFSFIYNFDRDKQAIATSTAYLFRSMGSVWGVTGSAAIIKRVFARRCLSSLHRVPGLSEHQISTIIRTVSKDISQIQHLEPQVRSVVQGSYERAIRFAQFLSCLCCLACLVLAGVKKAARIRSRSSYDE</sequence>
<protein>
    <recommendedName>
        <fullName evidence="7">Major facilitator superfamily (MFS) profile domain-containing protein</fullName>
    </recommendedName>
</protein>
<reference evidence="8" key="2">
    <citation type="submission" date="2021-01" db="EMBL/GenBank/DDBJ databases">
        <authorList>
            <person name="Schikora-Tamarit M.A."/>
        </authorList>
    </citation>
    <scope>NUCLEOTIDE SEQUENCE</scope>
    <source>
        <strain evidence="8">NCAIM Y.01608</strain>
    </source>
</reference>
<comment type="caution">
    <text evidence="8">The sequence shown here is derived from an EMBL/GenBank/DDBJ whole genome shotgun (WGS) entry which is preliminary data.</text>
</comment>
<dbReference type="SUPFAM" id="SSF103473">
    <property type="entry name" value="MFS general substrate transporter"/>
    <property type="match status" value="1"/>
</dbReference>
<feature type="transmembrane region" description="Helical" evidence="6">
    <location>
        <begin position="141"/>
        <end position="163"/>
    </location>
</feature>
<dbReference type="InterPro" id="IPR020846">
    <property type="entry name" value="MFS_dom"/>
</dbReference>
<dbReference type="Gene3D" id="1.20.1250.20">
    <property type="entry name" value="MFS general substrate transporter like domains"/>
    <property type="match status" value="1"/>
</dbReference>
<keyword evidence="5 6" id="KW-0472">Membrane</keyword>
<keyword evidence="3 6" id="KW-0812">Transmembrane</keyword>
<organism evidence="8 9">
    <name type="scientific">Ogataea polymorpha</name>
    <dbReference type="NCBI Taxonomy" id="460523"/>
    <lineage>
        <taxon>Eukaryota</taxon>
        <taxon>Fungi</taxon>
        <taxon>Dikarya</taxon>
        <taxon>Ascomycota</taxon>
        <taxon>Saccharomycotina</taxon>
        <taxon>Pichiomycetes</taxon>
        <taxon>Pichiales</taxon>
        <taxon>Pichiaceae</taxon>
        <taxon>Ogataea</taxon>
    </lineage>
</organism>
<gene>
    <name evidence="8" type="ORF">OGATHE_001287</name>
</gene>
<dbReference type="PANTHER" id="PTHR23501">
    <property type="entry name" value="MAJOR FACILITATOR SUPERFAMILY"/>
    <property type="match status" value="1"/>
</dbReference>
<feature type="transmembrane region" description="Helical" evidence="6">
    <location>
        <begin position="111"/>
        <end position="135"/>
    </location>
</feature>
<feature type="transmembrane region" description="Helical" evidence="6">
    <location>
        <begin position="175"/>
        <end position="196"/>
    </location>
</feature>
<feature type="transmembrane region" description="Helical" evidence="6">
    <location>
        <begin position="401"/>
        <end position="429"/>
    </location>
</feature>
<comment type="subcellular location">
    <subcellularLocation>
        <location evidence="1">Membrane</location>
        <topology evidence="1">Multi-pass membrane protein</topology>
    </subcellularLocation>
</comment>
<dbReference type="PANTHER" id="PTHR23501:SF81">
    <property type="entry name" value="VACUOLAR BASIC AMINO ACID TRANSPORTER 2"/>
    <property type="match status" value="1"/>
</dbReference>